<evidence type="ECO:0000256" key="2">
    <source>
        <dbReference type="ARBA" id="ARBA00023235"/>
    </source>
</evidence>
<keyword evidence="2" id="KW-0413">Isomerase</keyword>
<dbReference type="GO" id="GO:0003723">
    <property type="term" value="F:RNA binding"/>
    <property type="evidence" value="ECO:0007669"/>
    <property type="project" value="InterPro"/>
</dbReference>
<feature type="domain" description="Pseudouridine synthase RsuA/RluA-like" evidence="3">
    <location>
        <begin position="9"/>
        <end position="168"/>
    </location>
</feature>
<dbReference type="InterPro" id="IPR020103">
    <property type="entry name" value="PsdUridine_synth_cat_dom_sf"/>
</dbReference>
<dbReference type="Gene3D" id="3.30.2350.10">
    <property type="entry name" value="Pseudouridine synthase"/>
    <property type="match status" value="1"/>
</dbReference>
<reference evidence="4 5" key="1">
    <citation type="journal article" date="2016" name="Nat. Commun.">
        <title>Thousands of microbial genomes shed light on interconnected biogeochemical processes in an aquifer system.</title>
        <authorList>
            <person name="Anantharaman K."/>
            <person name="Brown C.T."/>
            <person name="Hug L.A."/>
            <person name="Sharon I."/>
            <person name="Castelle C.J."/>
            <person name="Probst A.J."/>
            <person name="Thomas B.C."/>
            <person name="Singh A."/>
            <person name="Wilkins M.J."/>
            <person name="Karaoz U."/>
            <person name="Brodie E.L."/>
            <person name="Williams K.H."/>
            <person name="Hubbard S.S."/>
            <person name="Banfield J.F."/>
        </authorList>
    </citation>
    <scope>NUCLEOTIDE SEQUENCE [LARGE SCALE GENOMIC DNA]</scope>
</reference>
<name>A0A1G2AZY6_9BACT</name>
<dbReference type="InterPro" id="IPR006145">
    <property type="entry name" value="PsdUridine_synth_RsuA/RluA"/>
</dbReference>
<comment type="caution">
    <text evidence="4">The sequence shown here is derived from an EMBL/GenBank/DDBJ whole genome shotgun (WGS) entry which is preliminary data.</text>
</comment>
<dbReference type="CDD" id="cd02869">
    <property type="entry name" value="PseudoU_synth_RluA_like"/>
    <property type="match status" value="1"/>
</dbReference>
<dbReference type="PROSITE" id="PS01129">
    <property type="entry name" value="PSI_RLU"/>
    <property type="match status" value="1"/>
</dbReference>
<dbReference type="GO" id="GO:0009982">
    <property type="term" value="F:pseudouridine synthase activity"/>
    <property type="evidence" value="ECO:0007669"/>
    <property type="project" value="InterPro"/>
</dbReference>
<dbReference type="InterPro" id="IPR006224">
    <property type="entry name" value="PsdUridine_synth_RluA-like_CS"/>
</dbReference>
<evidence type="ECO:0000313" key="5">
    <source>
        <dbReference type="Proteomes" id="UP000176952"/>
    </source>
</evidence>
<dbReference type="SUPFAM" id="SSF55120">
    <property type="entry name" value="Pseudouridine synthase"/>
    <property type="match status" value="1"/>
</dbReference>
<gene>
    <name evidence="4" type="ORF">A3F54_05870</name>
</gene>
<dbReference type="EMBL" id="MHKD01000028">
    <property type="protein sequence ID" value="OGY82493.1"/>
    <property type="molecule type" value="Genomic_DNA"/>
</dbReference>
<dbReference type="AlphaFoldDB" id="A0A1G2AZY6"/>
<evidence type="ECO:0000256" key="1">
    <source>
        <dbReference type="ARBA" id="ARBA00010876"/>
    </source>
</evidence>
<proteinExistence type="inferred from homology"/>
<sequence length="231" mass="25452">MDILYEDNHIVAVAKPAGVLVQGDETGDVALMDAVKEYLKRKYNKPGQVFLGLVHRLDRPVSGIVLFGKTSKGASRLSEQFRAHKVKKIYFAVVEGRVEGEGVGEGAVLQHYLIKNHEKNTVRVFAEAQEGAQYAELSYVVVGADEKYSLLRVELKTGRSHQIRAQLAFVGYPIVGDMKYGAAATLPDQSIALHAGEITFQRATGGEMVHVVQPVPALWKKKFPDLVRLLV</sequence>
<dbReference type="InterPro" id="IPR050188">
    <property type="entry name" value="RluA_PseudoU_synthase"/>
</dbReference>
<dbReference type="Pfam" id="PF00849">
    <property type="entry name" value="PseudoU_synth_2"/>
    <property type="match status" value="1"/>
</dbReference>
<organism evidence="4 5">
    <name type="scientific">Candidatus Kerfeldbacteria bacterium RIFCSPHIGHO2_12_FULL_48_17</name>
    <dbReference type="NCBI Taxonomy" id="1798542"/>
    <lineage>
        <taxon>Bacteria</taxon>
        <taxon>Candidatus Kerfeldiibacteriota</taxon>
    </lineage>
</organism>
<dbReference type="GO" id="GO:0006396">
    <property type="term" value="P:RNA processing"/>
    <property type="evidence" value="ECO:0007669"/>
    <property type="project" value="UniProtKB-ARBA"/>
</dbReference>
<dbReference type="PANTHER" id="PTHR21600">
    <property type="entry name" value="MITOCHONDRIAL RNA PSEUDOURIDINE SYNTHASE"/>
    <property type="match status" value="1"/>
</dbReference>
<dbReference type="GO" id="GO:0140098">
    <property type="term" value="F:catalytic activity, acting on RNA"/>
    <property type="evidence" value="ECO:0007669"/>
    <property type="project" value="UniProtKB-ARBA"/>
</dbReference>
<comment type="similarity">
    <text evidence="1">Belongs to the pseudouridine synthase RluA family.</text>
</comment>
<evidence type="ECO:0000259" key="3">
    <source>
        <dbReference type="Pfam" id="PF00849"/>
    </source>
</evidence>
<accession>A0A1G2AZY6</accession>
<dbReference type="PANTHER" id="PTHR21600:SF83">
    <property type="entry name" value="PSEUDOURIDYLATE SYNTHASE RPUSD4, MITOCHONDRIAL"/>
    <property type="match status" value="1"/>
</dbReference>
<dbReference type="STRING" id="1798542.A3F54_05870"/>
<dbReference type="GO" id="GO:0001522">
    <property type="term" value="P:pseudouridine synthesis"/>
    <property type="evidence" value="ECO:0007669"/>
    <property type="project" value="InterPro"/>
</dbReference>
<evidence type="ECO:0000313" key="4">
    <source>
        <dbReference type="EMBL" id="OGY82493.1"/>
    </source>
</evidence>
<protein>
    <recommendedName>
        <fullName evidence="3">Pseudouridine synthase RsuA/RluA-like domain-containing protein</fullName>
    </recommendedName>
</protein>
<dbReference type="Proteomes" id="UP000176952">
    <property type="component" value="Unassembled WGS sequence"/>
</dbReference>